<dbReference type="AlphaFoldDB" id="A0A5N6R7I5"/>
<evidence type="ECO:0000256" key="1">
    <source>
        <dbReference type="SAM" id="MobiDB-lite"/>
    </source>
</evidence>
<keyword evidence="3" id="KW-1185">Reference proteome</keyword>
<dbReference type="PANTHER" id="PTHR36780:SF1">
    <property type="entry name" value="PROFILIN"/>
    <property type="match status" value="1"/>
</dbReference>
<dbReference type="OrthoDB" id="1880154at2759"/>
<dbReference type="Proteomes" id="UP000327013">
    <property type="component" value="Chromosome 5"/>
</dbReference>
<dbReference type="PANTHER" id="PTHR36780">
    <property type="entry name" value="OS05G0241400 PROTEIN"/>
    <property type="match status" value="1"/>
</dbReference>
<proteinExistence type="predicted"/>
<name>A0A5N6R7I5_9ROSI</name>
<sequence>MDWAFVHKAWDKWASNSVGSSGEPLKAALLINHDPTGPSRLLSIIAEQEGIKTNPIELSQFVDFIKRNKFQTETFIIGANQYVVTSIHETWFCARCMNTSKPAGEGVIVMQTTAFLLVALYDGSIGSASRAMVAVDHTPSKNPSDKSRNHPDPVSADSSVRSSSRFEAYNCLQTAAAAFGEKLPILEIVALGGQLDGKSSPRSPPWAPLECPRVFIIFIWKQLVSSYESLCTERLAQLPTYLVVKLLGKQTVYEARVVFMHTHGLSSVTSFMARSMLWLCILSPGLTRKECDISSDFGVFIMNQLPHLHDLQGQAHQKFQSVTFQQGEQRQREAKGGTLTLKCHPPSGYWCVCHE</sequence>
<dbReference type="EMBL" id="CM017325">
    <property type="protein sequence ID" value="KAE8055814.1"/>
    <property type="molecule type" value="Genomic_DNA"/>
</dbReference>
<evidence type="ECO:0000313" key="3">
    <source>
        <dbReference type="Proteomes" id="UP000327013"/>
    </source>
</evidence>
<protein>
    <recommendedName>
        <fullName evidence="4">Profilin</fullName>
    </recommendedName>
</protein>
<dbReference type="GO" id="GO:0003779">
    <property type="term" value="F:actin binding"/>
    <property type="evidence" value="ECO:0007669"/>
    <property type="project" value="InterPro"/>
</dbReference>
<dbReference type="SUPFAM" id="SSF55770">
    <property type="entry name" value="Profilin (actin-binding protein)"/>
    <property type="match status" value="1"/>
</dbReference>
<feature type="region of interest" description="Disordered" evidence="1">
    <location>
        <begin position="136"/>
        <end position="159"/>
    </location>
</feature>
<dbReference type="Pfam" id="PF00235">
    <property type="entry name" value="Profilin"/>
    <property type="match status" value="1"/>
</dbReference>
<organism evidence="2 3">
    <name type="scientific">Carpinus fangiana</name>
    <dbReference type="NCBI Taxonomy" id="176857"/>
    <lineage>
        <taxon>Eukaryota</taxon>
        <taxon>Viridiplantae</taxon>
        <taxon>Streptophyta</taxon>
        <taxon>Embryophyta</taxon>
        <taxon>Tracheophyta</taxon>
        <taxon>Spermatophyta</taxon>
        <taxon>Magnoliopsida</taxon>
        <taxon>eudicotyledons</taxon>
        <taxon>Gunneridae</taxon>
        <taxon>Pentapetalae</taxon>
        <taxon>rosids</taxon>
        <taxon>fabids</taxon>
        <taxon>Fagales</taxon>
        <taxon>Betulaceae</taxon>
        <taxon>Carpinus</taxon>
    </lineage>
</organism>
<reference evidence="2 3" key="1">
    <citation type="submission" date="2019-06" db="EMBL/GenBank/DDBJ databases">
        <title>A chromosomal-level reference genome of Carpinus fangiana (Coryloideae, Betulaceae).</title>
        <authorList>
            <person name="Yang X."/>
            <person name="Wang Z."/>
            <person name="Zhang L."/>
            <person name="Hao G."/>
            <person name="Liu J."/>
            <person name="Yang Y."/>
        </authorList>
    </citation>
    <scope>NUCLEOTIDE SEQUENCE [LARGE SCALE GENOMIC DNA]</scope>
    <source>
        <strain evidence="2">Cfa_2016G</strain>
        <tissue evidence="2">Leaf</tissue>
    </source>
</reference>
<dbReference type="Gene3D" id="3.30.450.30">
    <property type="entry name" value="Dynein light chain 2a, cytoplasmic"/>
    <property type="match status" value="1"/>
</dbReference>
<dbReference type="InterPro" id="IPR036140">
    <property type="entry name" value="PFN_sf"/>
</dbReference>
<evidence type="ECO:0008006" key="4">
    <source>
        <dbReference type="Google" id="ProtNLM"/>
    </source>
</evidence>
<evidence type="ECO:0000313" key="2">
    <source>
        <dbReference type="EMBL" id="KAE8055814.1"/>
    </source>
</evidence>
<dbReference type="InterPro" id="IPR048278">
    <property type="entry name" value="PFN"/>
</dbReference>
<gene>
    <name evidence="2" type="ORF">FH972_012633</name>
</gene>
<accession>A0A5N6R7I5</accession>